<evidence type="ECO:0000313" key="4">
    <source>
        <dbReference type="Proteomes" id="UP000238823"/>
    </source>
</evidence>
<feature type="domain" description="Fatty acid hydroxylase" evidence="2">
    <location>
        <begin position="76"/>
        <end position="231"/>
    </location>
</feature>
<dbReference type="GO" id="GO:0008610">
    <property type="term" value="P:lipid biosynthetic process"/>
    <property type="evidence" value="ECO:0007669"/>
    <property type="project" value="InterPro"/>
</dbReference>
<sequence length="240" mass="27454">MFARGSDNTACYVAFVALTPDRVRAYRDDYRAEWISERYGGWLHLATLTAICVTAICIALAMIVSFCWTELLVVPAAWALANLIEYAVHRGPMHHLSVGIGRLYRRHTSHHHRFFSHELMAVDSPRDFHVTLFPAWMSLFFVGLIGVPMALATYLLFGRDVALLMYAAVVFYYLVYEWMHLSAHMPEDSPLGRLPLIRFARAHHGLHHDAAKMRRANFNFAFPLCDWLFGTLEKSPRADA</sequence>
<keyword evidence="1" id="KW-0812">Transmembrane</keyword>
<keyword evidence="1" id="KW-0472">Membrane</keyword>
<feature type="transmembrane region" description="Helical" evidence="1">
    <location>
        <begin position="163"/>
        <end position="181"/>
    </location>
</feature>
<dbReference type="InterPro" id="IPR006694">
    <property type="entry name" value="Fatty_acid_hydroxylase"/>
</dbReference>
<dbReference type="AlphaFoldDB" id="A0A2S9Y7Y1"/>
<reference evidence="3 4" key="1">
    <citation type="submission" date="2018-03" db="EMBL/GenBank/DDBJ databases">
        <title>Draft Genome Sequences of the Obligatory Marine Myxobacteria Enhygromyxa salina SWB007.</title>
        <authorList>
            <person name="Poehlein A."/>
            <person name="Moghaddam J.A."/>
            <person name="Harms H."/>
            <person name="Alanjari M."/>
            <person name="Koenig G.M."/>
            <person name="Daniel R."/>
            <person name="Schaeberle T.F."/>
        </authorList>
    </citation>
    <scope>NUCLEOTIDE SEQUENCE [LARGE SCALE GENOMIC DNA]</scope>
    <source>
        <strain evidence="3 4">SWB007</strain>
    </source>
</reference>
<dbReference type="EMBL" id="PVNL01000117">
    <property type="protein sequence ID" value="PRQ01207.1"/>
    <property type="molecule type" value="Genomic_DNA"/>
</dbReference>
<evidence type="ECO:0000256" key="1">
    <source>
        <dbReference type="SAM" id="Phobius"/>
    </source>
</evidence>
<feature type="transmembrane region" description="Helical" evidence="1">
    <location>
        <begin position="135"/>
        <end position="156"/>
    </location>
</feature>
<protein>
    <submittedName>
        <fullName evidence="3">Fatty acid hydroxylase superfamily protein</fullName>
    </submittedName>
</protein>
<dbReference type="GO" id="GO:0005506">
    <property type="term" value="F:iron ion binding"/>
    <property type="evidence" value="ECO:0007669"/>
    <property type="project" value="InterPro"/>
</dbReference>
<proteinExistence type="predicted"/>
<dbReference type="OrthoDB" id="5965958at2"/>
<organism evidence="3 4">
    <name type="scientific">Enhygromyxa salina</name>
    <dbReference type="NCBI Taxonomy" id="215803"/>
    <lineage>
        <taxon>Bacteria</taxon>
        <taxon>Pseudomonadati</taxon>
        <taxon>Myxococcota</taxon>
        <taxon>Polyangia</taxon>
        <taxon>Nannocystales</taxon>
        <taxon>Nannocystaceae</taxon>
        <taxon>Enhygromyxa</taxon>
    </lineage>
</organism>
<evidence type="ECO:0000313" key="3">
    <source>
        <dbReference type="EMBL" id="PRQ01207.1"/>
    </source>
</evidence>
<keyword evidence="1" id="KW-1133">Transmembrane helix</keyword>
<evidence type="ECO:0000259" key="2">
    <source>
        <dbReference type="Pfam" id="PF04116"/>
    </source>
</evidence>
<gene>
    <name evidence="3" type="ORF">ENSA7_58120</name>
</gene>
<name>A0A2S9Y7Y1_9BACT</name>
<accession>A0A2S9Y7Y1</accession>
<dbReference type="Pfam" id="PF04116">
    <property type="entry name" value="FA_hydroxylase"/>
    <property type="match status" value="1"/>
</dbReference>
<dbReference type="GO" id="GO:0016491">
    <property type="term" value="F:oxidoreductase activity"/>
    <property type="evidence" value="ECO:0007669"/>
    <property type="project" value="InterPro"/>
</dbReference>
<feature type="transmembrane region" description="Helical" evidence="1">
    <location>
        <begin position="41"/>
        <end position="64"/>
    </location>
</feature>
<dbReference type="Proteomes" id="UP000238823">
    <property type="component" value="Unassembled WGS sequence"/>
</dbReference>
<comment type="caution">
    <text evidence="3">The sequence shown here is derived from an EMBL/GenBank/DDBJ whole genome shotgun (WGS) entry which is preliminary data.</text>
</comment>